<accession>A0A1M6BLX3</accession>
<dbReference type="STRING" id="313368.SAMN04488012_101542"/>
<name>A0A1M6BLX3_9RHOB</name>
<keyword evidence="5" id="KW-0804">Transcription</keyword>
<dbReference type="GO" id="GO:0003700">
    <property type="term" value="F:DNA-binding transcription factor activity"/>
    <property type="evidence" value="ECO:0007669"/>
    <property type="project" value="InterPro"/>
</dbReference>
<dbReference type="InterPro" id="IPR000835">
    <property type="entry name" value="HTH_MarR-typ"/>
</dbReference>
<dbReference type="Pfam" id="PF22381">
    <property type="entry name" value="Staph_reg_Sar_Rot"/>
    <property type="match status" value="1"/>
</dbReference>
<evidence type="ECO:0000256" key="1">
    <source>
        <dbReference type="ARBA" id="ARBA00004496"/>
    </source>
</evidence>
<evidence type="ECO:0000259" key="6">
    <source>
        <dbReference type="PROSITE" id="PS50995"/>
    </source>
</evidence>
<dbReference type="SMART" id="SM00347">
    <property type="entry name" value="HTH_MARR"/>
    <property type="match status" value="1"/>
</dbReference>
<dbReference type="PROSITE" id="PS50995">
    <property type="entry name" value="HTH_MARR_2"/>
    <property type="match status" value="1"/>
</dbReference>
<evidence type="ECO:0000256" key="2">
    <source>
        <dbReference type="ARBA" id="ARBA00022490"/>
    </source>
</evidence>
<proteinExistence type="predicted"/>
<dbReference type="EMBL" id="FQZA01000001">
    <property type="protein sequence ID" value="SHI49704.1"/>
    <property type="molecule type" value="Genomic_DNA"/>
</dbReference>
<dbReference type="GO" id="GO:0003677">
    <property type="term" value="F:DNA binding"/>
    <property type="evidence" value="ECO:0007669"/>
    <property type="project" value="UniProtKB-KW"/>
</dbReference>
<gene>
    <name evidence="7" type="ORF">SAMN04488012_101542</name>
</gene>
<keyword evidence="2" id="KW-0963">Cytoplasm</keyword>
<dbReference type="InterPro" id="IPR036390">
    <property type="entry name" value="WH_DNA-bd_sf"/>
</dbReference>
<reference evidence="7 8" key="1">
    <citation type="submission" date="2016-11" db="EMBL/GenBank/DDBJ databases">
        <authorList>
            <person name="Jaros S."/>
            <person name="Januszkiewicz K."/>
            <person name="Wedrychowicz H."/>
        </authorList>
    </citation>
    <scope>NUCLEOTIDE SEQUENCE [LARGE SCALE GENOMIC DNA]</scope>
    <source>
        <strain evidence="7 8">DSM 26892</strain>
    </source>
</reference>
<evidence type="ECO:0000256" key="5">
    <source>
        <dbReference type="ARBA" id="ARBA00023163"/>
    </source>
</evidence>
<protein>
    <submittedName>
        <fullName evidence="7">DNA-binding transcriptional regulator, MarR family</fullName>
    </submittedName>
</protein>
<dbReference type="Proteomes" id="UP000184040">
    <property type="component" value="Unassembled WGS sequence"/>
</dbReference>
<dbReference type="GO" id="GO:0005737">
    <property type="term" value="C:cytoplasm"/>
    <property type="evidence" value="ECO:0007669"/>
    <property type="project" value="UniProtKB-SubCell"/>
</dbReference>
<keyword evidence="3" id="KW-0805">Transcription regulation</keyword>
<dbReference type="PANTHER" id="PTHR33164:SF5">
    <property type="entry name" value="ORGANIC HYDROPEROXIDE RESISTANCE TRANSCRIPTIONAL REGULATOR"/>
    <property type="match status" value="1"/>
</dbReference>
<sequence length="156" mass="16804">MNLPDPCLTPEDMLCFDVHALNQAFGRVYKPLLAPLGLTYPQYVVMSVLWDAAPLAVGGIGRRTGMETSTLTPLLKRLEAQDLVTRTRAREDERRVEIALTEAGQAMAARTAHVPECVGRATGMTEAEIAGLRATLGRLRRALDAQSGANSSRSAG</sequence>
<evidence type="ECO:0000256" key="3">
    <source>
        <dbReference type="ARBA" id="ARBA00023015"/>
    </source>
</evidence>
<dbReference type="InterPro" id="IPR055166">
    <property type="entry name" value="Transc_reg_Sar_Rot_HTH"/>
</dbReference>
<keyword evidence="4 7" id="KW-0238">DNA-binding</keyword>
<evidence type="ECO:0000313" key="8">
    <source>
        <dbReference type="Proteomes" id="UP000184040"/>
    </source>
</evidence>
<dbReference type="AlphaFoldDB" id="A0A1M6BLX3"/>
<dbReference type="PANTHER" id="PTHR33164">
    <property type="entry name" value="TRANSCRIPTIONAL REGULATOR, MARR FAMILY"/>
    <property type="match status" value="1"/>
</dbReference>
<dbReference type="InterPro" id="IPR036388">
    <property type="entry name" value="WH-like_DNA-bd_sf"/>
</dbReference>
<evidence type="ECO:0000313" key="7">
    <source>
        <dbReference type="EMBL" id="SHI49704.1"/>
    </source>
</evidence>
<dbReference type="SUPFAM" id="SSF46785">
    <property type="entry name" value="Winged helix' DNA-binding domain"/>
    <property type="match status" value="1"/>
</dbReference>
<dbReference type="InterPro" id="IPR039422">
    <property type="entry name" value="MarR/SlyA-like"/>
</dbReference>
<feature type="domain" description="HTH marR-type" evidence="6">
    <location>
        <begin position="11"/>
        <end position="141"/>
    </location>
</feature>
<dbReference type="GO" id="GO:0006950">
    <property type="term" value="P:response to stress"/>
    <property type="evidence" value="ECO:0007669"/>
    <property type="project" value="TreeGrafter"/>
</dbReference>
<keyword evidence="8" id="KW-1185">Reference proteome</keyword>
<evidence type="ECO:0000256" key="4">
    <source>
        <dbReference type="ARBA" id="ARBA00023125"/>
    </source>
</evidence>
<comment type="subcellular location">
    <subcellularLocation>
        <location evidence="1">Cytoplasm</location>
    </subcellularLocation>
</comment>
<dbReference type="Gene3D" id="1.10.10.10">
    <property type="entry name" value="Winged helix-like DNA-binding domain superfamily/Winged helix DNA-binding domain"/>
    <property type="match status" value="1"/>
</dbReference>
<organism evidence="7 8">
    <name type="scientific">Palleronia salina</name>
    <dbReference type="NCBI Taxonomy" id="313368"/>
    <lineage>
        <taxon>Bacteria</taxon>
        <taxon>Pseudomonadati</taxon>
        <taxon>Pseudomonadota</taxon>
        <taxon>Alphaproteobacteria</taxon>
        <taxon>Rhodobacterales</taxon>
        <taxon>Roseobacteraceae</taxon>
        <taxon>Palleronia</taxon>
    </lineage>
</organism>